<protein>
    <submittedName>
        <fullName evidence="3">Apoptosis facilitator Bcl-2-like protein 14</fullName>
    </submittedName>
</protein>
<organism evidence="3 4">
    <name type="scientific">Haplochromis burtoni</name>
    <name type="common">Burton's mouthbrooder</name>
    <name type="synonym">Chromis burtoni</name>
    <dbReference type="NCBI Taxonomy" id="8153"/>
    <lineage>
        <taxon>Eukaryota</taxon>
        <taxon>Metazoa</taxon>
        <taxon>Chordata</taxon>
        <taxon>Craniata</taxon>
        <taxon>Vertebrata</taxon>
        <taxon>Euteleostomi</taxon>
        <taxon>Actinopterygii</taxon>
        <taxon>Neopterygii</taxon>
        <taxon>Teleostei</taxon>
        <taxon>Neoteleostei</taxon>
        <taxon>Acanthomorphata</taxon>
        <taxon>Ovalentaria</taxon>
        <taxon>Cichlomorphae</taxon>
        <taxon>Cichliformes</taxon>
        <taxon>Cichlidae</taxon>
        <taxon>African cichlids</taxon>
        <taxon>Pseudocrenilabrinae</taxon>
        <taxon>Haplochromini</taxon>
        <taxon>Haplochromis</taxon>
    </lineage>
</organism>
<dbReference type="PANTHER" id="PTHR14965">
    <property type="entry name" value="SI:CH73-248E21.1"/>
    <property type="match status" value="1"/>
</dbReference>
<dbReference type="Ensembl" id="ENSHBUT00000005345.1">
    <property type="protein sequence ID" value="ENSHBUP00000006409.1"/>
    <property type="gene ID" value="ENSHBUG00000007814.1"/>
</dbReference>
<proteinExistence type="predicted"/>
<dbReference type="RefSeq" id="XP_005934324.1">
    <property type="nucleotide sequence ID" value="XM_005934262.3"/>
</dbReference>
<dbReference type="AlphaFoldDB" id="A0A3Q2V702"/>
<dbReference type="OMA" id="QIALTCE"/>
<sequence>MTNGHIEIYDPIPRPGGRSTGTYHDPESTPNVENMEDTVEFRVLMAYVTRRRPNTQRSPVRESGGDDSDGHVKTPLKTPTQTENKLTEKKNRKKGRRLKRMLSIFSCTRPQTKNEEDEEEQQQQKPTEPADEVSFRCFPATDEPEKEEEDEKASEVASRLMELADEIQLIPPNIESDCPENDEVEKIIGLLLRETGDKYDGKVLKDANIAAELFWNYDFFKKLINTFLIRVGLRSPSPNSPGPQASQKTQMAVMCEVTTRLSAVETLPTNRLLNHGARYIQNNFSSWVQDQGGYDAAFDETEEVD</sequence>
<dbReference type="GO" id="GO:0006915">
    <property type="term" value="P:apoptotic process"/>
    <property type="evidence" value="ECO:0007669"/>
    <property type="project" value="UniProtKB-KW"/>
</dbReference>
<reference evidence="3" key="2">
    <citation type="submission" date="2025-09" db="UniProtKB">
        <authorList>
            <consortium name="Ensembl"/>
        </authorList>
    </citation>
    <scope>IDENTIFICATION</scope>
</reference>
<name>A0A3Q2V702_HAPBU</name>
<feature type="compositionally biased region" description="Basic and acidic residues" evidence="2">
    <location>
        <begin position="59"/>
        <end position="72"/>
    </location>
</feature>
<feature type="region of interest" description="Disordered" evidence="2">
    <location>
        <begin position="1"/>
        <end position="135"/>
    </location>
</feature>
<dbReference type="Proteomes" id="UP000264840">
    <property type="component" value="Unplaced"/>
</dbReference>
<dbReference type="GeneTree" id="ENSGT00940000154318"/>
<reference evidence="3" key="1">
    <citation type="submission" date="2025-08" db="UniProtKB">
        <authorList>
            <consortium name="Ensembl"/>
        </authorList>
    </citation>
    <scope>IDENTIFICATION</scope>
</reference>
<feature type="compositionally biased region" description="Basic residues" evidence="2">
    <location>
        <begin position="90"/>
        <end position="100"/>
    </location>
</feature>
<evidence type="ECO:0000256" key="2">
    <source>
        <dbReference type="SAM" id="MobiDB-lite"/>
    </source>
</evidence>
<dbReference type="STRING" id="8153.ENSHBUP00000006409"/>
<keyword evidence="1" id="KW-0053">Apoptosis</keyword>
<evidence type="ECO:0000313" key="4">
    <source>
        <dbReference type="Proteomes" id="UP000264840"/>
    </source>
</evidence>
<evidence type="ECO:0000256" key="1">
    <source>
        <dbReference type="ARBA" id="ARBA00022703"/>
    </source>
</evidence>
<dbReference type="RefSeq" id="XP_042081777.1">
    <property type="nucleotide sequence ID" value="XM_042225843.1"/>
</dbReference>
<evidence type="ECO:0000313" key="3">
    <source>
        <dbReference type="Ensembl" id="ENSHBUP00000006409.1"/>
    </source>
</evidence>
<keyword evidence="4" id="KW-1185">Reference proteome</keyword>
<dbReference type="GO" id="GO:2001236">
    <property type="term" value="P:regulation of extrinsic apoptotic signaling pathway"/>
    <property type="evidence" value="ECO:0007669"/>
    <property type="project" value="TreeGrafter"/>
</dbReference>
<dbReference type="PANTHER" id="PTHR14965:SF1">
    <property type="entry name" value="APOPTOSIS FACILITATOR BCL-2-LIKE PROTEIN 14"/>
    <property type="match status" value="1"/>
</dbReference>
<dbReference type="GeneID" id="102297928"/>
<accession>A0A3Q2V702</accession>